<sequence>MSSLDILKSRFGATRGLFWAGPRRFEPRSDEEDGTSPVTPSPNFRTMPTGRRLTPTYELRCSRPQTRRIFSGIGSQNLDLFTRPPRP</sequence>
<gene>
    <name evidence="2" type="ORF">AVEN_21459_1</name>
</gene>
<comment type="caution">
    <text evidence="2">The sequence shown here is derived from an EMBL/GenBank/DDBJ whole genome shotgun (WGS) entry which is preliminary data.</text>
</comment>
<dbReference type="EMBL" id="BGPR01177825">
    <property type="protein sequence ID" value="GBM52700.1"/>
    <property type="molecule type" value="Genomic_DNA"/>
</dbReference>
<reference evidence="2 3" key="1">
    <citation type="journal article" date="2019" name="Sci. Rep.">
        <title>Orb-weaving spider Araneus ventricosus genome elucidates the spidroin gene catalogue.</title>
        <authorList>
            <person name="Kono N."/>
            <person name="Nakamura H."/>
            <person name="Ohtoshi R."/>
            <person name="Moran D.A.P."/>
            <person name="Shinohara A."/>
            <person name="Yoshida Y."/>
            <person name="Fujiwara M."/>
            <person name="Mori M."/>
            <person name="Tomita M."/>
            <person name="Arakawa K."/>
        </authorList>
    </citation>
    <scope>NUCLEOTIDE SEQUENCE [LARGE SCALE GENOMIC DNA]</scope>
</reference>
<evidence type="ECO:0000313" key="2">
    <source>
        <dbReference type="EMBL" id="GBM52700.1"/>
    </source>
</evidence>
<evidence type="ECO:0000256" key="1">
    <source>
        <dbReference type="SAM" id="MobiDB-lite"/>
    </source>
</evidence>
<protein>
    <submittedName>
        <fullName evidence="2">Uncharacterized protein</fullName>
    </submittedName>
</protein>
<organism evidence="2 3">
    <name type="scientific">Araneus ventricosus</name>
    <name type="common">Orbweaver spider</name>
    <name type="synonym">Epeira ventricosa</name>
    <dbReference type="NCBI Taxonomy" id="182803"/>
    <lineage>
        <taxon>Eukaryota</taxon>
        <taxon>Metazoa</taxon>
        <taxon>Ecdysozoa</taxon>
        <taxon>Arthropoda</taxon>
        <taxon>Chelicerata</taxon>
        <taxon>Arachnida</taxon>
        <taxon>Araneae</taxon>
        <taxon>Araneomorphae</taxon>
        <taxon>Entelegynae</taxon>
        <taxon>Araneoidea</taxon>
        <taxon>Araneidae</taxon>
        <taxon>Araneus</taxon>
    </lineage>
</organism>
<keyword evidence="3" id="KW-1185">Reference proteome</keyword>
<feature type="region of interest" description="Disordered" evidence="1">
    <location>
        <begin position="23"/>
        <end position="51"/>
    </location>
</feature>
<proteinExistence type="predicted"/>
<evidence type="ECO:0000313" key="3">
    <source>
        <dbReference type="Proteomes" id="UP000499080"/>
    </source>
</evidence>
<dbReference type="AlphaFoldDB" id="A0A4Y2GGG3"/>
<dbReference type="Proteomes" id="UP000499080">
    <property type="component" value="Unassembled WGS sequence"/>
</dbReference>
<feature type="compositionally biased region" description="Polar residues" evidence="1">
    <location>
        <begin position="36"/>
        <end position="46"/>
    </location>
</feature>
<accession>A0A4Y2GGG3</accession>
<name>A0A4Y2GGG3_ARAVE</name>